<proteinExistence type="inferred from homology"/>
<gene>
    <name evidence="2" type="ORF">LCGC14_1409060</name>
</gene>
<evidence type="ECO:0000313" key="2">
    <source>
        <dbReference type="EMBL" id="KKM73573.1"/>
    </source>
</evidence>
<feature type="region of interest" description="Disordered" evidence="1">
    <location>
        <begin position="260"/>
        <end position="357"/>
    </location>
</feature>
<dbReference type="Pfam" id="PF02616">
    <property type="entry name" value="SMC_ScpA"/>
    <property type="match status" value="1"/>
</dbReference>
<reference evidence="2" key="1">
    <citation type="journal article" date="2015" name="Nature">
        <title>Complex archaea that bridge the gap between prokaryotes and eukaryotes.</title>
        <authorList>
            <person name="Spang A."/>
            <person name="Saw J.H."/>
            <person name="Jorgensen S.L."/>
            <person name="Zaremba-Niedzwiedzka K."/>
            <person name="Martijn J."/>
            <person name="Lind A.E."/>
            <person name="van Eijk R."/>
            <person name="Schleper C."/>
            <person name="Guy L."/>
            <person name="Ettema T.J."/>
        </authorList>
    </citation>
    <scope>NUCLEOTIDE SEQUENCE</scope>
</reference>
<feature type="compositionally biased region" description="Basic and acidic residues" evidence="1">
    <location>
        <begin position="282"/>
        <end position="298"/>
    </location>
</feature>
<dbReference type="PANTHER" id="PTHR33969">
    <property type="entry name" value="SEGREGATION AND CONDENSATION PROTEIN A"/>
    <property type="match status" value="1"/>
</dbReference>
<sequence length="357" mass="40809">MVEYLPMEDAAYKIKLPLFEGPMDLLLHLIREHKIDIYDIPISLITRQYLEYLGLMKELDLEVAGEFLVMAATLIHIKSRMLLPVEDTADTDEPEDPRLELVMRLLEFKAFKEAAHGLRQREDEQTDVFTRAPSELDGDEDEAEDLSLFDLNLFDLITSFQKMLERAPAEAQTITRETLTVKDKMALIIESIQSKDVIRFTDLFKGDVIKAHYLVTFVAMLELIRLGIAKVYQEKEFGEIWIINPEASLSREEIIREKIAPETGGQVKPVAPMSEGPEEEEGIIHPYDEPYEYEEGHPYKKSKPFQKDRQYEDSHPYGNSALRQTGKKSEDGPREDAAGADTAEDAPEDNDTEPSDD</sequence>
<feature type="compositionally biased region" description="Acidic residues" evidence="1">
    <location>
        <begin position="342"/>
        <end position="357"/>
    </location>
</feature>
<feature type="compositionally biased region" description="Basic and acidic residues" evidence="1">
    <location>
        <begin position="305"/>
        <end position="315"/>
    </location>
</feature>
<comment type="caution">
    <text evidence="2">The sequence shown here is derived from an EMBL/GenBank/DDBJ whole genome shotgun (WGS) entry which is preliminary data.</text>
</comment>
<accession>A0A0F9JV31</accession>
<dbReference type="HAMAP" id="MF_01805">
    <property type="entry name" value="ScpA"/>
    <property type="match status" value="1"/>
</dbReference>
<dbReference type="Gene3D" id="6.10.250.2410">
    <property type="match status" value="1"/>
</dbReference>
<feature type="compositionally biased region" description="Basic and acidic residues" evidence="1">
    <location>
        <begin position="327"/>
        <end position="337"/>
    </location>
</feature>
<evidence type="ECO:0000256" key="1">
    <source>
        <dbReference type="SAM" id="MobiDB-lite"/>
    </source>
</evidence>
<dbReference type="EMBL" id="LAZR01009281">
    <property type="protein sequence ID" value="KKM73573.1"/>
    <property type="molecule type" value="Genomic_DNA"/>
</dbReference>
<evidence type="ECO:0008006" key="3">
    <source>
        <dbReference type="Google" id="ProtNLM"/>
    </source>
</evidence>
<organism evidence="2">
    <name type="scientific">marine sediment metagenome</name>
    <dbReference type="NCBI Taxonomy" id="412755"/>
    <lineage>
        <taxon>unclassified sequences</taxon>
        <taxon>metagenomes</taxon>
        <taxon>ecological metagenomes</taxon>
    </lineage>
</organism>
<dbReference type="PANTHER" id="PTHR33969:SF2">
    <property type="entry name" value="SEGREGATION AND CONDENSATION PROTEIN A"/>
    <property type="match status" value="1"/>
</dbReference>
<dbReference type="AlphaFoldDB" id="A0A0F9JV31"/>
<name>A0A0F9JV31_9ZZZZ</name>
<dbReference type="Gene3D" id="1.10.10.580">
    <property type="entry name" value="Structural maintenance of chromosome 1. Chain E"/>
    <property type="match status" value="1"/>
</dbReference>
<dbReference type="InterPro" id="IPR023093">
    <property type="entry name" value="ScpA-like_C"/>
</dbReference>
<dbReference type="InterPro" id="IPR003768">
    <property type="entry name" value="ScpA"/>
</dbReference>
<protein>
    <recommendedName>
        <fullName evidence="3">Segregation and condensation protein A</fullName>
    </recommendedName>
</protein>